<evidence type="ECO:0000313" key="1">
    <source>
        <dbReference type="EMBL" id="RAV33407.1"/>
    </source>
</evidence>
<dbReference type="RefSeq" id="WP_112770079.1">
    <property type="nucleotide sequence ID" value="NZ_CP063191.1"/>
</dbReference>
<organism evidence="1 2">
    <name type="scientific">Corynebacterium heidelbergense</name>
    <dbReference type="NCBI Taxonomy" id="2055947"/>
    <lineage>
        <taxon>Bacteria</taxon>
        <taxon>Bacillati</taxon>
        <taxon>Actinomycetota</taxon>
        <taxon>Actinomycetes</taxon>
        <taxon>Mycobacteriales</taxon>
        <taxon>Corynebacteriaceae</taxon>
        <taxon>Corynebacterium</taxon>
    </lineage>
</organism>
<accession>A0A364V9V8</accession>
<reference evidence="1 2" key="1">
    <citation type="journal article" date="2018" name="Syst. Appl. Microbiol.">
        <title>Corynebacterium heidelbergense sp. nov., isolated from the preen glands of Egyptian geese (Alopochen aegyptiacus).</title>
        <authorList>
            <person name="Braun M.S."/>
            <person name="Wang E."/>
            <person name="Zimmermann S."/>
            <person name="Wink M."/>
        </authorList>
    </citation>
    <scope>NUCLEOTIDE SEQUENCE [LARGE SCALE GENOMIC DNA]</scope>
    <source>
        <strain evidence="1 2">DSM 104638</strain>
    </source>
</reference>
<sequence length="67" mass="7257">MSYFTHRDRHGDWLVRATGTEEITVKNVITTAPDLPTAAALVHYLNGGADPASAEVAKQHLQRDNAG</sequence>
<dbReference type="Proteomes" id="UP000251047">
    <property type="component" value="Unassembled WGS sequence"/>
</dbReference>
<name>A0A364V9V8_9CORY</name>
<dbReference type="AlphaFoldDB" id="A0A364V9V8"/>
<comment type="caution">
    <text evidence="1">The sequence shown here is derived from an EMBL/GenBank/DDBJ whole genome shotgun (WGS) entry which is preliminary data.</text>
</comment>
<evidence type="ECO:0000313" key="2">
    <source>
        <dbReference type="Proteomes" id="UP000251047"/>
    </source>
</evidence>
<dbReference type="EMBL" id="PHQP01000078">
    <property type="protein sequence ID" value="RAV33407.1"/>
    <property type="molecule type" value="Genomic_DNA"/>
</dbReference>
<proteinExistence type="predicted"/>
<gene>
    <name evidence="1" type="ORF">CWC39_08630</name>
</gene>
<protein>
    <submittedName>
        <fullName evidence="1">Uncharacterized protein</fullName>
    </submittedName>
</protein>